<dbReference type="NCBIfam" id="TIGR02857">
    <property type="entry name" value="CydD"/>
    <property type="match status" value="1"/>
</dbReference>
<name>V4RC24_9HYPH</name>
<dbReference type="CDD" id="cd03228">
    <property type="entry name" value="ABCC_MRP_Like"/>
    <property type="match status" value="1"/>
</dbReference>
<dbReference type="STRING" id="631454.N177_2946"/>
<sequence length="581" mass="62050">MADPSTPRTWLSANAGRAGWWPWIAAAAGSLTVVPLLAIAWSVATIGQSMVIEGAPFSSIVPALLVLPAAFLLRGALAWVRTETSTLGALKVRHAVRRDLLERIGLLGPVWARRQHSAVLGNRVWDQVDALHGYYAGYRPQLVLCATIPLVILLAVFPLSWAAGLALLMTAPFVPLNMAMVGAGARERQEEQFRELGRMGRHFLDTLRGLPTLKLFGVGGQRAEAVHEASEGFRKRTMHVLRLAFLSSTVLEFFSSVAIAILAVYIGFVYLGFMSFGTWGQGLDLFAGLFILILAPDFYQPLRELGTHYHAKAEAEAAAQDLIAILEHDLPARGGAVDWGPRSRLGLRLEGVTCRYGPGQPAALDRLSLDIRAGETLALVGPSGHGKSTLLNLLGGFLEPEAGSVTTDDGTAIVSIAPEAWRRAVAWVGQNPAILSGTLAENLRLAAPEADDGALLAALDKADLGPWASALPSGLATRIGGGGRPISGGEARRLALARAFLRDAPLVLLDEPTASLDHESEERVIRALDRLRVGRTVALVTHRLDLLRLADRIARVEQGRIASIVAGPSATVRLHAEAGHG</sequence>
<dbReference type="Proteomes" id="UP000017819">
    <property type="component" value="Unassembled WGS sequence"/>
</dbReference>
<reference evidence="11 12" key="1">
    <citation type="journal article" date="2014" name="Genome Announc.">
        <title>Draft Genome Sequence of Lutibaculum baratangense Strain AMV1T, Isolated from a Mud Volcano in Andamans, India.</title>
        <authorList>
            <person name="Singh A."/>
            <person name="Sreenivas A."/>
            <person name="Sathyanarayana Reddy G."/>
            <person name="Pinnaka A.K."/>
            <person name="Shivaji S."/>
        </authorList>
    </citation>
    <scope>NUCLEOTIDE SEQUENCE [LARGE SCALE GENOMIC DNA]</scope>
    <source>
        <strain evidence="11 12">AMV1</strain>
    </source>
</reference>
<dbReference type="PATRIC" id="fig|631454.5.peg.2910"/>
<dbReference type="GO" id="GO:0140359">
    <property type="term" value="F:ABC-type transporter activity"/>
    <property type="evidence" value="ECO:0007669"/>
    <property type="project" value="InterPro"/>
</dbReference>
<feature type="domain" description="ABC transmembrane type-1" evidence="10">
    <location>
        <begin position="25"/>
        <end position="314"/>
    </location>
</feature>
<dbReference type="GO" id="GO:0034040">
    <property type="term" value="F:ATPase-coupled lipid transmembrane transporter activity"/>
    <property type="evidence" value="ECO:0007669"/>
    <property type="project" value="TreeGrafter"/>
</dbReference>
<comment type="similarity">
    <text evidence="2">Belongs to the ABC transporter superfamily.</text>
</comment>
<dbReference type="EMBL" id="AWXZ01000038">
    <property type="protein sequence ID" value="ESR23716.1"/>
    <property type="molecule type" value="Genomic_DNA"/>
</dbReference>
<dbReference type="AlphaFoldDB" id="V4RC24"/>
<dbReference type="PROSITE" id="PS00211">
    <property type="entry name" value="ABC_TRANSPORTER_1"/>
    <property type="match status" value="1"/>
</dbReference>
<dbReference type="Pfam" id="PF00664">
    <property type="entry name" value="ABC_membrane"/>
    <property type="match status" value="1"/>
</dbReference>
<dbReference type="SUPFAM" id="SSF52540">
    <property type="entry name" value="P-loop containing nucleoside triphosphate hydrolases"/>
    <property type="match status" value="1"/>
</dbReference>
<organism evidence="11 12">
    <name type="scientific">Lutibaculum baratangense AMV1</name>
    <dbReference type="NCBI Taxonomy" id="631454"/>
    <lineage>
        <taxon>Bacteria</taxon>
        <taxon>Pseudomonadati</taxon>
        <taxon>Pseudomonadota</taxon>
        <taxon>Alphaproteobacteria</taxon>
        <taxon>Hyphomicrobiales</taxon>
        <taxon>Tepidamorphaceae</taxon>
        <taxon>Lutibaculum</taxon>
    </lineage>
</organism>
<dbReference type="GO" id="GO:0042883">
    <property type="term" value="P:cysteine transport"/>
    <property type="evidence" value="ECO:0007669"/>
    <property type="project" value="InterPro"/>
</dbReference>
<dbReference type="PANTHER" id="PTHR24221:SF261">
    <property type="entry name" value="GLUTATHIONE_L-CYSTEINE TRANSPORT SYSTEM ATP-BINDING_PERMEASE PROTEIN CYDD"/>
    <property type="match status" value="1"/>
</dbReference>
<dbReference type="SMART" id="SM00382">
    <property type="entry name" value="AAA"/>
    <property type="match status" value="1"/>
</dbReference>
<dbReference type="CDD" id="cd18584">
    <property type="entry name" value="ABC_6TM_AarD_CydD"/>
    <property type="match status" value="1"/>
</dbReference>
<evidence type="ECO:0000256" key="6">
    <source>
        <dbReference type="ARBA" id="ARBA00022989"/>
    </source>
</evidence>
<dbReference type="PROSITE" id="PS50893">
    <property type="entry name" value="ABC_TRANSPORTER_2"/>
    <property type="match status" value="1"/>
</dbReference>
<dbReference type="Pfam" id="PF00005">
    <property type="entry name" value="ABC_tran"/>
    <property type="match status" value="1"/>
</dbReference>
<keyword evidence="6 8" id="KW-1133">Transmembrane helix</keyword>
<comment type="caution">
    <text evidence="11">The sequence shown here is derived from an EMBL/GenBank/DDBJ whole genome shotgun (WGS) entry which is preliminary data.</text>
</comment>
<feature type="transmembrane region" description="Helical" evidence="8">
    <location>
        <begin position="243"/>
        <end position="273"/>
    </location>
</feature>
<keyword evidence="12" id="KW-1185">Reference proteome</keyword>
<keyword evidence="7 8" id="KW-0472">Membrane</keyword>
<keyword evidence="5 11" id="KW-0067">ATP-binding</keyword>
<gene>
    <name evidence="11" type="ORF">N177_2946</name>
</gene>
<feature type="transmembrane region" description="Helical" evidence="8">
    <location>
        <begin position="56"/>
        <end position="80"/>
    </location>
</feature>
<evidence type="ECO:0000259" key="9">
    <source>
        <dbReference type="PROSITE" id="PS50893"/>
    </source>
</evidence>
<evidence type="ECO:0000313" key="12">
    <source>
        <dbReference type="Proteomes" id="UP000017819"/>
    </source>
</evidence>
<dbReference type="InterPro" id="IPR039421">
    <property type="entry name" value="Type_1_exporter"/>
</dbReference>
<keyword evidence="4" id="KW-0547">Nucleotide-binding</keyword>
<proteinExistence type="inferred from homology"/>
<evidence type="ECO:0000256" key="4">
    <source>
        <dbReference type="ARBA" id="ARBA00022741"/>
    </source>
</evidence>
<dbReference type="InterPro" id="IPR003439">
    <property type="entry name" value="ABC_transporter-like_ATP-bd"/>
</dbReference>
<dbReference type="OrthoDB" id="9806127at2"/>
<evidence type="ECO:0000259" key="10">
    <source>
        <dbReference type="PROSITE" id="PS50929"/>
    </source>
</evidence>
<dbReference type="InterPro" id="IPR003593">
    <property type="entry name" value="AAA+_ATPase"/>
</dbReference>
<dbReference type="eggNOG" id="COG4988">
    <property type="taxonomic scope" value="Bacteria"/>
</dbReference>
<dbReference type="GO" id="GO:0005886">
    <property type="term" value="C:plasma membrane"/>
    <property type="evidence" value="ECO:0007669"/>
    <property type="project" value="UniProtKB-SubCell"/>
</dbReference>
<evidence type="ECO:0000256" key="7">
    <source>
        <dbReference type="ARBA" id="ARBA00023136"/>
    </source>
</evidence>
<dbReference type="InterPro" id="IPR011527">
    <property type="entry name" value="ABC1_TM_dom"/>
</dbReference>
<evidence type="ECO:0000256" key="2">
    <source>
        <dbReference type="ARBA" id="ARBA00005417"/>
    </source>
</evidence>
<feature type="transmembrane region" description="Helical" evidence="8">
    <location>
        <begin position="20"/>
        <end position="44"/>
    </location>
</feature>
<keyword evidence="3 8" id="KW-0812">Transmembrane</keyword>
<evidence type="ECO:0000256" key="3">
    <source>
        <dbReference type="ARBA" id="ARBA00022692"/>
    </source>
</evidence>
<evidence type="ECO:0000256" key="8">
    <source>
        <dbReference type="SAM" id="Phobius"/>
    </source>
</evidence>
<dbReference type="RefSeq" id="WP_023433069.1">
    <property type="nucleotide sequence ID" value="NZ_AWXZ01000038.1"/>
</dbReference>
<evidence type="ECO:0000256" key="1">
    <source>
        <dbReference type="ARBA" id="ARBA00004651"/>
    </source>
</evidence>
<feature type="domain" description="ABC transporter" evidence="9">
    <location>
        <begin position="347"/>
        <end position="578"/>
    </location>
</feature>
<dbReference type="InterPro" id="IPR014216">
    <property type="entry name" value="ABC_transptr_CydD"/>
</dbReference>
<protein>
    <submittedName>
        <fullName evidence="11">Transport ATP-binding protein CydD</fullName>
    </submittedName>
</protein>
<evidence type="ECO:0000256" key="5">
    <source>
        <dbReference type="ARBA" id="ARBA00022840"/>
    </source>
</evidence>
<dbReference type="SUPFAM" id="SSF90123">
    <property type="entry name" value="ABC transporter transmembrane region"/>
    <property type="match status" value="1"/>
</dbReference>
<dbReference type="Gene3D" id="3.40.50.300">
    <property type="entry name" value="P-loop containing nucleotide triphosphate hydrolases"/>
    <property type="match status" value="1"/>
</dbReference>
<dbReference type="Gene3D" id="1.20.1560.10">
    <property type="entry name" value="ABC transporter type 1, transmembrane domain"/>
    <property type="match status" value="1"/>
</dbReference>
<feature type="transmembrane region" description="Helical" evidence="8">
    <location>
        <begin position="141"/>
        <end position="168"/>
    </location>
</feature>
<dbReference type="InterPro" id="IPR027417">
    <property type="entry name" value="P-loop_NTPase"/>
</dbReference>
<dbReference type="PROSITE" id="PS50929">
    <property type="entry name" value="ABC_TM1F"/>
    <property type="match status" value="1"/>
</dbReference>
<dbReference type="PANTHER" id="PTHR24221">
    <property type="entry name" value="ATP-BINDING CASSETTE SUB-FAMILY B"/>
    <property type="match status" value="1"/>
</dbReference>
<dbReference type="InterPro" id="IPR017871">
    <property type="entry name" value="ABC_transporter-like_CS"/>
</dbReference>
<dbReference type="GO" id="GO:0005524">
    <property type="term" value="F:ATP binding"/>
    <property type="evidence" value="ECO:0007669"/>
    <property type="project" value="UniProtKB-KW"/>
</dbReference>
<dbReference type="GO" id="GO:0016887">
    <property type="term" value="F:ATP hydrolysis activity"/>
    <property type="evidence" value="ECO:0007669"/>
    <property type="project" value="InterPro"/>
</dbReference>
<accession>V4RC24</accession>
<dbReference type="InterPro" id="IPR036640">
    <property type="entry name" value="ABC1_TM_sf"/>
</dbReference>
<comment type="subcellular location">
    <subcellularLocation>
        <location evidence="1">Cell membrane</location>
        <topology evidence="1">Multi-pass membrane protein</topology>
    </subcellularLocation>
</comment>
<evidence type="ECO:0000313" key="11">
    <source>
        <dbReference type="EMBL" id="ESR23716.1"/>
    </source>
</evidence>